<dbReference type="RefSeq" id="WP_310371107.1">
    <property type="nucleotide sequence ID" value="NZ_JAVDXT010000001.1"/>
</dbReference>
<gene>
    <name evidence="10" type="ORF">J2X19_000933</name>
</gene>
<dbReference type="InterPro" id="IPR024989">
    <property type="entry name" value="MFS_assoc_dom"/>
</dbReference>
<feature type="transmembrane region" description="Helical" evidence="8">
    <location>
        <begin position="147"/>
        <end position="164"/>
    </location>
</feature>
<keyword evidence="3" id="KW-1003">Cell membrane</keyword>
<protein>
    <submittedName>
        <fullName evidence="10">PPP family 3-phenylpropionic acid transporter</fullName>
    </submittedName>
</protein>
<feature type="transmembrane region" description="Helical" evidence="8">
    <location>
        <begin position="248"/>
        <end position="267"/>
    </location>
</feature>
<evidence type="ECO:0000256" key="4">
    <source>
        <dbReference type="ARBA" id="ARBA00022519"/>
    </source>
</evidence>
<proteinExistence type="predicted"/>
<organism evidence="10 11">
    <name type="scientific">Rhodoferax ferrireducens</name>
    <dbReference type="NCBI Taxonomy" id="192843"/>
    <lineage>
        <taxon>Bacteria</taxon>
        <taxon>Pseudomonadati</taxon>
        <taxon>Pseudomonadota</taxon>
        <taxon>Betaproteobacteria</taxon>
        <taxon>Burkholderiales</taxon>
        <taxon>Comamonadaceae</taxon>
        <taxon>Rhodoferax</taxon>
    </lineage>
</organism>
<accession>A0ABU2C4N0</accession>
<evidence type="ECO:0000256" key="2">
    <source>
        <dbReference type="ARBA" id="ARBA00022448"/>
    </source>
</evidence>
<feature type="transmembrane region" description="Helical" evidence="8">
    <location>
        <begin position="170"/>
        <end position="190"/>
    </location>
</feature>
<dbReference type="Proteomes" id="UP001180487">
    <property type="component" value="Unassembled WGS sequence"/>
</dbReference>
<evidence type="ECO:0000313" key="10">
    <source>
        <dbReference type="EMBL" id="MDR7376275.1"/>
    </source>
</evidence>
<dbReference type="NCBIfam" id="NF037955">
    <property type="entry name" value="mfs"/>
    <property type="match status" value="1"/>
</dbReference>
<keyword evidence="11" id="KW-1185">Reference proteome</keyword>
<sequence length="400" mass="43812">MPAAASAQAVSRRQLAPFALFSACYFAHVGFFTSYLPLWLKSQGMGLLAISVLTSVQATTRLFAPYAWGALSDHTGERVALLRYCAVAALVASLGLALGWGYAWLGAVLLLIYTHTSSMTPLSEAALAELVSRDGGFNARRYGRVRLWGSVGFMLSVLLFGMWFDRFGMQSFPMLTWGTLLMLATSTAWMPNTKDAVHTRQPRPPVWPILRERPVQWLFVSCFFQVLSHTGINVFFSLYLDSLGYSKTTIGLLWAVSVVAEVAWFFTQSRWLSRFSLPAWLMLSAAAMAIRMLLTASSASVLWVLVLAQTLHALTFAAHHGVCISLLSHHFPGRLRGRGQALYTVLGYGCPGVLGALAGGYLSSKYGLALVYWASLAMSLIAIGCAYRVWRLQGSPAARL</sequence>
<comment type="caution">
    <text evidence="10">The sequence shown here is derived from an EMBL/GenBank/DDBJ whole genome shotgun (WGS) entry which is preliminary data.</text>
</comment>
<feature type="transmembrane region" description="Helical" evidence="8">
    <location>
        <begin position="18"/>
        <end position="40"/>
    </location>
</feature>
<comment type="subcellular location">
    <subcellularLocation>
        <location evidence="1">Cell inner membrane</location>
        <topology evidence="1">Multi-pass membrane protein</topology>
    </subcellularLocation>
</comment>
<dbReference type="PROSITE" id="PS50850">
    <property type="entry name" value="MFS"/>
    <property type="match status" value="1"/>
</dbReference>
<evidence type="ECO:0000256" key="3">
    <source>
        <dbReference type="ARBA" id="ARBA00022475"/>
    </source>
</evidence>
<feature type="domain" description="Major facilitator superfamily (MFS) profile" evidence="9">
    <location>
        <begin position="214"/>
        <end position="400"/>
    </location>
</feature>
<evidence type="ECO:0000313" key="11">
    <source>
        <dbReference type="Proteomes" id="UP001180487"/>
    </source>
</evidence>
<dbReference type="InterPro" id="IPR026032">
    <property type="entry name" value="HcaT-like"/>
</dbReference>
<reference evidence="10 11" key="1">
    <citation type="submission" date="2023-07" db="EMBL/GenBank/DDBJ databases">
        <title>Sorghum-associated microbial communities from plants grown in Nebraska, USA.</title>
        <authorList>
            <person name="Schachtman D."/>
        </authorList>
    </citation>
    <scope>NUCLEOTIDE SEQUENCE [LARGE SCALE GENOMIC DNA]</scope>
    <source>
        <strain evidence="10 11">BE313</strain>
    </source>
</reference>
<dbReference type="InterPro" id="IPR036259">
    <property type="entry name" value="MFS_trans_sf"/>
</dbReference>
<feature type="transmembrane region" description="Helical" evidence="8">
    <location>
        <begin position="341"/>
        <end position="364"/>
    </location>
</feature>
<feature type="transmembrane region" description="Helical" evidence="8">
    <location>
        <begin position="279"/>
        <end position="305"/>
    </location>
</feature>
<feature type="transmembrane region" description="Helical" evidence="8">
    <location>
        <begin position="47"/>
        <end position="68"/>
    </location>
</feature>
<dbReference type="PIRSF" id="PIRSF004925">
    <property type="entry name" value="HcaT"/>
    <property type="match status" value="1"/>
</dbReference>
<name>A0ABU2C4N0_9BURK</name>
<dbReference type="SUPFAM" id="SSF103473">
    <property type="entry name" value="MFS general substrate transporter"/>
    <property type="match status" value="1"/>
</dbReference>
<evidence type="ECO:0000256" key="5">
    <source>
        <dbReference type="ARBA" id="ARBA00022692"/>
    </source>
</evidence>
<feature type="transmembrane region" description="Helical" evidence="8">
    <location>
        <begin position="311"/>
        <end position="329"/>
    </location>
</feature>
<dbReference type="Gene3D" id="1.20.1250.20">
    <property type="entry name" value="MFS general substrate transporter like domains"/>
    <property type="match status" value="2"/>
</dbReference>
<keyword evidence="6 8" id="KW-1133">Transmembrane helix</keyword>
<dbReference type="PANTHER" id="PTHR23522">
    <property type="entry name" value="BLL5896 PROTEIN"/>
    <property type="match status" value="1"/>
</dbReference>
<keyword evidence="5 8" id="KW-0812">Transmembrane</keyword>
<keyword evidence="4" id="KW-0997">Cell inner membrane</keyword>
<dbReference type="EMBL" id="JAVDXT010000001">
    <property type="protein sequence ID" value="MDR7376275.1"/>
    <property type="molecule type" value="Genomic_DNA"/>
</dbReference>
<evidence type="ECO:0000256" key="6">
    <source>
        <dbReference type="ARBA" id="ARBA00022989"/>
    </source>
</evidence>
<dbReference type="InterPro" id="IPR020846">
    <property type="entry name" value="MFS_dom"/>
</dbReference>
<dbReference type="Pfam" id="PF12832">
    <property type="entry name" value="MFS_1_like"/>
    <property type="match status" value="1"/>
</dbReference>
<feature type="transmembrane region" description="Helical" evidence="8">
    <location>
        <begin position="80"/>
        <end position="113"/>
    </location>
</feature>
<evidence type="ECO:0000256" key="1">
    <source>
        <dbReference type="ARBA" id="ARBA00004429"/>
    </source>
</evidence>
<keyword evidence="7 8" id="KW-0472">Membrane</keyword>
<evidence type="ECO:0000256" key="8">
    <source>
        <dbReference type="SAM" id="Phobius"/>
    </source>
</evidence>
<keyword evidence="2" id="KW-0813">Transport</keyword>
<evidence type="ECO:0000259" key="9">
    <source>
        <dbReference type="PROSITE" id="PS50850"/>
    </source>
</evidence>
<feature type="transmembrane region" description="Helical" evidence="8">
    <location>
        <begin position="217"/>
        <end position="236"/>
    </location>
</feature>
<dbReference type="PANTHER" id="PTHR23522:SF10">
    <property type="entry name" value="3-PHENYLPROPIONIC ACID TRANSPORTER-RELATED"/>
    <property type="match status" value="1"/>
</dbReference>
<feature type="transmembrane region" description="Helical" evidence="8">
    <location>
        <begin position="370"/>
        <end position="390"/>
    </location>
</feature>
<evidence type="ECO:0000256" key="7">
    <source>
        <dbReference type="ARBA" id="ARBA00023136"/>
    </source>
</evidence>